<protein>
    <submittedName>
        <fullName evidence="5">Putative repeat protein (TIGR02543 family)</fullName>
    </submittedName>
</protein>
<accession>A0A5S5CJQ6</accession>
<evidence type="ECO:0000256" key="2">
    <source>
        <dbReference type="SAM" id="MobiDB-lite"/>
    </source>
</evidence>
<feature type="compositionally biased region" description="Low complexity" evidence="2">
    <location>
        <begin position="1255"/>
        <end position="1268"/>
    </location>
</feature>
<feature type="chain" id="PRO_5024313412" evidence="3">
    <location>
        <begin position="31"/>
        <end position="1586"/>
    </location>
</feature>
<reference evidence="5 6" key="1">
    <citation type="submission" date="2019-07" db="EMBL/GenBank/DDBJ databases">
        <title>Genomic Encyclopedia of Type Strains, Phase III (KMG-III): the genomes of soil and plant-associated and newly described type strains.</title>
        <authorList>
            <person name="Whitman W."/>
        </authorList>
    </citation>
    <scope>NUCLEOTIDE SEQUENCE [LARGE SCALE GENOMIC DNA]</scope>
    <source>
        <strain evidence="5 6">BL24</strain>
    </source>
</reference>
<dbReference type="Gene3D" id="2.60.40.4270">
    <property type="entry name" value="Listeria-Bacteroides repeat domain"/>
    <property type="match status" value="7"/>
</dbReference>
<keyword evidence="6" id="KW-1185">Reference proteome</keyword>
<dbReference type="InterPro" id="IPR013378">
    <property type="entry name" value="InlB-like_B-rpt"/>
</dbReference>
<dbReference type="Pfam" id="PF09134">
    <property type="entry name" value="Invasin_D3"/>
    <property type="match status" value="1"/>
</dbReference>
<dbReference type="Gene3D" id="2.60.220.30">
    <property type="match status" value="1"/>
</dbReference>
<proteinExistence type="predicted"/>
<dbReference type="PROSITE" id="PS51272">
    <property type="entry name" value="SLH"/>
    <property type="match status" value="3"/>
</dbReference>
<dbReference type="PANTHER" id="PTHR43308">
    <property type="entry name" value="OUTER MEMBRANE PROTEIN ALPHA-RELATED"/>
    <property type="match status" value="1"/>
</dbReference>
<dbReference type="SUPFAM" id="SSF89372">
    <property type="entry name" value="Fucose-specific lectin"/>
    <property type="match status" value="1"/>
</dbReference>
<evidence type="ECO:0000313" key="5">
    <source>
        <dbReference type="EMBL" id="TYP78233.1"/>
    </source>
</evidence>
<dbReference type="InterPro" id="IPR001119">
    <property type="entry name" value="SLH_dom"/>
</dbReference>
<evidence type="ECO:0000256" key="1">
    <source>
        <dbReference type="ARBA" id="ARBA00004196"/>
    </source>
</evidence>
<dbReference type="Pfam" id="PF09479">
    <property type="entry name" value="Flg_new"/>
    <property type="match status" value="7"/>
</dbReference>
<dbReference type="SUPFAM" id="SSF49373">
    <property type="entry name" value="Invasin/intimin cell-adhesion fragments"/>
    <property type="match status" value="1"/>
</dbReference>
<evidence type="ECO:0000313" key="6">
    <source>
        <dbReference type="Proteomes" id="UP000323257"/>
    </source>
</evidence>
<sequence length="1586" mass="166753">MNKRGFMARWVAFALAIIMMTSLAGPYAYAAETALLDQKQETTTGGYIWMNTHAVKYQTFTPGISGTFDHVQLHMATKSGNPGAIIVKLYKESSLSTVLAEGRSTAATSTGWNTVDFSDTAPYLDKGVEYRLAVSTEFGSSTDSSVGFSWSIATGNAYPGGKGQGATFDFAFRTYMMPDYSASPTKSKLRLAKSSLNANGVDQTDIMLTVYDAQGTLMSTGGAAIAITSTMGTVGAITDHLDGTYSATITAPTSAGTGVINATVDGKLLTDKPNIAFTPVPTYNLVYDGNGSTGGAAPLDAVGYGAGDTVIVVGNSGGMTKDGYEFAGWNTAVDGTGTNYASGSTFAMAEAGMTLYARWIADPSGVWKSLGPGEISPAKTFFSSVVVEDGTPYFAFQDYEHNGKATVKKYVDGHWVTVGSPGFSPDKATYMKIAVDGGTPYVGFSDPSNEGKETVMRFNGTAWEMVGAPGFSAGMATYNSIVVDDDIPYVAYSQLGTGKLAVKRFFAGEWQALGPPEGITPGYAFQASLHVDNGVPYVAYEDGSYLDDKIVVRKFNVDSGNWEHVGAPVPAAGRGSYPSLYVENGTPYVSYVQPDNKYLLAVMKFNGNEWESVGDLSFIGGASGSSSLRVVQGIPVLIYQGTGAKASVVRYVDGQWEMVGSGGFSKGAAAYLTGDVEGDRIYAAYADRANGDLPVVMRYTIPPTTYTIDALSDLTMRELKGSYGSGAQETKSVTLTRTGTGILANLGVSLSGANADAFTITQPAASTLNEATPSTAFTVRANDALSPGTYEAIATVRADQMTDVAFRVRQVVSEPTYAVHYNGNGHTGGTLPTDDSAYEQGATVIVAGNSGELARTGHGFAGWNTAADGTGTAYAPGQSFAMGAANVTLYAQWTLDVYTINFETNGGSQMSSQTVNYGELATAPQTPTKAGHTFGGWYADSELTMHFAFTTAITSDTTLYAKWTVNAYTVSFESDGGSQMGSQTVNYGELAKAPQTPTKAGHAFGGWYADSEWTTPFAFTTEITSDTTLYAKWVVNQHTVSFETSGGTAVNSQTVNYGSVSMEPQAPTKTGYAFDGWFANSELTAPFAFTTAITSDTTLYAKWTVNAYALSFESNGGTALNGQTVNYGELATAPQTPTKAGHTFGGWYVDSELTTPFAFTTEITGETTLYAKWTVNKQIVSFETNGGSSVGSQTVNYGDLAKEPTAPTKAGHKFDGWYMNGELTTTFAFTTAITGDTTLYAKWTQENTSTGGGSSTATATSPPQTVSSTNGQLKLLVGQAGEVSLGSEVKLTVPAGASSMELAITIEKVTGTDELVGDDASLASPIFEMLKNDPNLFRKPVTISLIFDPSRIPSGQQAGVYYYDEVVKVWVKVEGGQVDGNRITVSVDHFTKFAVFADGQAETETPGRVVRDIGGHWAEASIRQALAGGIVSGYEDGTFKPNATVTRAEFAVMLVKALQPQAEEAQLAFTDVGQIGVWAKAAVARAVKAGILSGLPDGTFRPNAAISRAEMAVMVARALDLTLETGTAAGFADERSIPAWAKGAAAALKQLGLMQGGPAGAFAPLGESTRAEAITVLLKAMAYKNG</sequence>
<dbReference type="NCBIfam" id="TIGR02543">
    <property type="entry name" value="List_Bact_rpt"/>
    <property type="match status" value="4"/>
</dbReference>
<dbReference type="InterPro" id="IPR013783">
    <property type="entry name" value="Ig-like_fold"/>
</dbReference>
<evidence type="ECO:0000256" key="3">
    <source>
        <dbReference type="SAM" id="SignalP"/>
    </source>
</evidence>
<feature type="signal peptide" evidence="3">
    <location>
        <begin position="1"/>
        <end position="30"/>
    </location>
</feature>
<dbReference type="EMBL" id="VNHS01000002">
    <property type="protein sequence ID" value="TYP78233.1"/>
    <property type="molecule type" value="Genomic_DNA"/>
</dbReference>
<dbReference type="Gene3D" id="2.60.40.10">
    <property type="entry name" value="Immunoglobulins"/>
    <property type="match status" value="1"/>
</dbReference>
<keyword evidence="3" id="KW-0732">Signal</keyword>
<feature type="domain" description="SLH" evidence="4">
    <location>
        <begin position="1405"/>
        <end position="1465"/>
    </location>
</feature>
<dbReference type="InterPro" id="IPR015217">
    <property type="entry name" value="Invasin_dom_3"/>
</dbReference>
<dbReference type="InterPro" id="IPR008964">
    <property type="entry name" value="Invasin/intimin_cell_adhesion"/>
</dbReference>
<dbReference type="GO" id="GO:0030313">
    <property type="term" value="C:cell envelope"/>
    <property type="evidence" value="ECO:0007669"/>
    <property type="project" value="UniProtKB-SubCell"/>
</dbReference>
<dbReference type="Pfam" id="PF00395">
    <property type="entry name" value="SLH"/>
    <property type="match status" value="3"/>
</dbReference>
<feature type="domain" description="SLH" evidence="4">
    <location>
        <begin position="1531"/>
        <end position="1586"/>
    </location>
</feature>
<dbReference type="InterPro" id="IPR051465">
    <property type="entry name" value="Cell_Envelope_Struct_Comp"/>
</dbReference>
<name>A0A5S5CJQ6_9BACL</name>
<dbReference type="Proteomes" id="UP000323257">
    <property type="component" value="Unassembled WGS sequence"/>
</dbReference>
<evidence type="ECO:0000259" key="4">
    <source>
        <dbReference type="PROSITE" id="PS51272"/>
    </source>
</evidence>
<comment type="caution">
    <text evidence="5">The sequence shown here is derived from an EMBL/GenBank/DDBJ whole genome shotgun (WGS) entry which is preliminary data.</text>
</comment>
<comment type="subcellular location">
    <subcellularLocation>
        <location evidence="1">Cell envelope</location>
    </subcellularLocation>
</comment>
<organism evidence="5 6">
    <name type="scientific">Paenibacillus methanolicus</name>
    <dbReference type="NCBI Taxonomy" id="582686"/>
    <lineage>
        <taxon>Bacteria</taxon>
        <taxon>Bacillati</taxon>
        <taxon>Bacillota</taxon>
        <taxon>Bacilli</taxon>
        <taxon>Bacillales</taxon>
        <taxon>Paenibacillaceae</taxon>
        <taxon>Paenibacillus</taxon>
    </lineage>
</organism>
<gene>
    <name evidence="5" type="ORF">BCM02_102810</name>
</gene>
<feature type="region of interest" description="Disordered" evidence="2">
    <location>
        <begin position="1246"/>
        <end position="1268"/>
    </location>
</feature>
<dbReference type="RefSeq" id="WP_187434086.1">
    <property type="nucleotide sequence ID" value="NZ_VNHS01000002.1"/>
</dbReference>
<feature type="domain" description="SLH" evidence="4">
    <location>
        <begin position="1466"/>
        <end position="1529"/>
    </location>
</feature>
<dbReference type="InterPro" id="IPR042229">
    <property type="entry name" value="Listeria/Bacterioides_rpt_sf"/>
</dbReference>